<gene>
    <name evidence="2" type="ORF">BG015_009415</name>
</gene>
<evidence type="ECO:0000256" key="1">
    <source>
        <dbReference type="ARBA" id="ARBA00023002"/>
    </source>
</evidence>
<dbReference type="Pfam" id="PF00106">
    <property type="entry name" value="adh_short"/>
    <property type="match status" value="1"/>
</dbReference>
<dbReference type="GO" id="GO:0016491">
    <property type="term" value="F:oxidoreductase activity"/>
    <property type="evidence" value="ECO:0007669"/>
    <property type="project" value="UniProtKB-KW"/>
</dbReference>
<comment type="caution">
    <text evidence="2">The sequence shown here is derived from an EMBL/GenBank/DDBJ whole genome shotgun (WGS) entry which is preliminary data.</text>
</comment>
<organism evidence="2 3">
    <name type="scientific">Linnemannia schmuckeri</name>
    <dbReference type="NCBI Taxonomy" id="64567"/>
    <lineage>
        <taxon>Eukaryota</taxon>
        <taxon>Fungi</taxon>
        <taxon>Fungi incertae sedis</taxon>
        <taxon>Mucoromycota</taxon>
        <taxon>Mortierellomycotina</taxon>
        <taxon>Mortierellomycetes</taxon>
        <taxon>Mortierellales</taxon>
        <taxon>Mortierellaceae</taxon>
        <taxon>Linnemannia</taxon>
    </lineage>
</organism>
<dbReference type="AlphaFoldDB" id="A0A9P5RW14"/>
<dbReference type="OrthoDB" id="191139at2759"/>
<keyword evidence="1" id="KW-0560">Oxidoreductase</keyword>
<dbReference type="PANTHER" id="PTHR43157">
    <property type="entry name" value="PHOSPHATIDYLINOSITOL-GLYCAN BIOSYNTHESIS CLASS F PROTEIN-RELATED"/>
    <property type="match status" value="1"/>
</dbReference>
<accession>A0A9P5RW14</accession>
<protein>
    <submittedName>
        <fullName evidence="2">Uncharacterized protein</fullName>
    </submittedName>
</protein>
<dbReference type="SUPFAM" id="SSF51735">
    <property type="entry name" value="NAD(P)-binding Rossmann-fold domains"/>
    <property type="match status" value="1"/>
</dbReference>
<dbReference type="InterPro" id="IPR002347">
    <property type="entry name" value="SDR_fam"/>
</dbReference>
<name>A0A9P5RW14_9FUNG</name>
<dbReference type="PANTHER" id="PTHR43157:SF31">
    <property type="entry name" value="PHOSPHATIDYLINOSITOL-GLYCAN BIOSYNTHESIS CLASS F PROTEIN"/>
    <property type="match status" value="1"/>
</dbReference>
<dbReference type="Gene3D" id="3.40.50.720">
    <property type="entry name" value="NAD(P)-binding Rossmann-like Domain"/>
    <property type="match status" value="1"/>
</dbReference>
<sequence>MGHELLPSKMNGTDFDTLNQQGDYSLNRYSRSKLANILFTKALARQRAKERVYVNVAHPGLVTTEIGRSSKDMMGTVGDKTGQLLNAVMAYSTEEGALTQLYLATSLEIENRDVRGRYFIPIANEIQTSAYARDEESQDKLWTFSEKLVREKVKA</sequence>
<evidence type="ECO:0000313" key="3">
    <source>
        <dbReference type="Proteomes" id="UP000748756"/>
    </source>
</evidence>
<dbReference type="EMBL" id="JAAAUQ010000607">
    <property type="protein sequence ID" value="KAF9148838.1"/>
    <property type="molecule type" value="Genomic_DNA"/>
</dbReference>
<proteinExistence type="predicted"/>
<keyword evidence="3" id="KW-1185">Reference proteome</keyword>
<dbReference type="Proteomes" id="UP000748756">
    <property type="component" value="Unassembled WGS sequence"/>
</dbReference>
<dbReference type="InterPro" id="IPR036291">
    <property type="entry name" value="NAD(P)-bd_dom_sf"/>
</dbReference>
<evidence type="ECO:0000313" key="2">
    <source>
        <dbReference type="EMBL" id="KAF9148838.1"/>
    </source>
</evidence>
<reference evidence="2" key="1">
    <citation type="journal article" date="2020" name="Fungal Divers.">
        <title>Resolving the Mortierellaceae phylogeny through synthesis of multi-gene phylogenetics and phylogenomics.</title>
        <authorList>
            <person name="Vandepol N."/>
            <person name="Liber J."/>
            <person name="Desiro A."/>
            <person name="Na H."/>
            <person name="Kennedy M."/>
            <person name="Barry K."/>
            <person name="Grigoriev I.V."/>
            <person name="Miller A.N."/>
            <person name="O'Donnell K."/>
            <person name="Stajich J.E."/>
            <person name="Bonito G."/>
        </authorList>
    </citation>
    <scope>NUCLEOTIDE SEQUENCE</scope>
    <source>
        <strain evidence="2">NRRL 6426</strain>
    </source>
</reference>